<feature type="domain" description="Serine dehydratase beta chain" evidence="13">
    <location>
        <begin position="3"/>
        <end position="57"/>
    </location>
</feature>
<comment type="catalytic activity">
    <reaction evidence="10 11">
        <text>L-serine = pyruvate + NH4(+)</text>
        <dbReference type="Rhea" id="RHEA:19169"/>
        <dbReference type="ChEBI" id="CHEBI:15361"/>
        <dbReference type="ChEBI" id="CHEBI:28938"/>
        <dbReference type="ChEBI" id="CHEBI:33384"/>
        <dbReference type="EC" id="4.3.1.17"/>
    </reaction>
</comment>
<dbReference type="PANTHER" id="PTHR30182:SF1">
    <property type="entry name" value="L-SERINE DEHYDRATASE 1"/>
    <property type="match status" value="1"/>
</dbReference>
<feature type="domain" description="Serine dehydratase beta chain" evidence="13">
    <location>
        <begin position="68"/>
        <end position="112"/>
    </location>
</feature>
<protein>
    <recommendedName>
        <fullName evidence="11">L-serine dehydratase</fullName>
        <ecNumber evidence="11">4.3.1.17</ecNumber>
    </recommendedName>
</protein>
<comment type="similarity">
    <text evidence="3 11">Belongs to the iron-sulfur dependent L-serine dehydratase family.</text>
</comment>
<reference evidence="14" key="1">
    <citation type="journal article" date="2020" name="mSystems">
        <title>Genome- and Community-Level Interaction Insights into Carbon Utilization and Element Cycling Functions of Hydrothermarchaeota in Hydrothermal Sediment.</title>
        <authorList>
            <person name="Zhou Z."/>
            <person name="Liu Y."/>
            <person name="Xu W."/>
            <person name="Pan J."/>
            <person name="Luo Z.H."/>
            <person name="Li M."/>
        </authorList>
    </citation>
    <scope>NUCLEOTIDE SEQUENCE [LARGE SCALE GENOMIC DNA]</scope>
    <source>
        <strain evidence="14">SpSt-961</strain>
    </source>
</reference>
<sequence>MESIKELYRIGRGPSSSHTMAPANAARIFFEKYPGAQNYRVTLYGSLAATGKGHLTEVVLREILPPDKTAILWREDQYLPQHPNAMLFEAFDSEGAIAKWLVFSIGGGAIRDLKSMDRIENLYPHKTLKEIIDYCEKNSLSLADYVFKFDRKDLREYLREVWRTMQQAIKRGLNAEGVLPGPLKLQRKAGSFYLKSRNSKGMLQKISRSFAYALAVSEENAAGGIIVTAPTCGSSGVVPAVLKSLSESYRFSEDKIINALAVAGLVGNLVKYNASISGAEVGCQGEIGTACSMAAAAASYLLGGSARQIEYAAEMGMEHHLGLTCDPVAGLVQVPCIERNAMASERALDCAVYALMTDGSHKIPFDEVVRIMKQTGLDMKKEYRETAEGGLATIFEKKKRDGG</sequence>
<dbReference type="AlphaFoldDB" id="A0A7V3RI13"/>
<keyword evidence="7 11" id="KW-0408">Iron</keyword>
<evidence type="ECO:0000256" key="8">
    <source>
        <dbReference type="ARBA" id="ARBA00023014"/>
    </source>
</evidence>
<evidence type="ECO:0000256" key="7">
    <source>
        <dbReference type="ARBA" id="ARBA00023004"/>
    </source>
</evidence>
<proteinExistence type="inferred from homology"/>
<dbReference type="Pfam" id="PF03313">
    <property type="entry name" value="SDH_alpha"/>
    <property type="match status" value="1"/>
</dbReference>
<keyword evidence="6 11" id="KW-0479">Metal-binding</keyword>
<evidence type="ECO:0000256" key="9">
    <source>
        <dbReference type="ARBA" id="ARBA00023239"/>
    </source>
</evidence>
<keyword evidence="8 11" id="KW-0411">Iron-sulfur</keyword>
<evidence type="ECO:0000256" key="4">
    <source>
        <dbReference type="ARBA" id="ARBA00022432"/>
    </source>
</evidence>
<evidence type="ECO:0000259" key="12">
    <source>
        <dbReference type="Pfam" id="PF03313"/>
    </source>
</evidence>
<gene>
    <name evidence="14" type="ORF">ENX68_06290</name>
</gene>
<evidence type="ECO:0000259" key="13">
    <source>
        <dbReference type="Pfam" id="PF03315"/>
    </source>
</evidence>
<dbReference type="InterPro" id="IPR005131">
    <property type="entry name" value="Ser_deHydtase_bsu"/>
</dbReference>
<dbReference type="GO" id="GO:0051539">
    <property type="term" value="F:4 iron, 4 sulfur cluster binding"/>
    <property type="evidence" value="ECO:0007669"/>
    <property type="project" value="UniProtKB-UniRule"/>
</dbReference>
<dbReference type="GO" id="GO:0003941">
    <property type="term" value="F:L-serine ammonia-lyase activity"/>
    <property type="evidence" value="ECO:0007669"/>
    <property type="project" value="UniProtKB-UniRule"/>
</dbReference>
<evidence type="ECO:0000313" key="14">
    <source>
        <dbReference type="EMBL" id="HGE78587.1"/>
    </source>
</evidence>
<evidence type="ECO:0000256" key="10">
    <source>
        <dbReference type="ARBA" id="ARBA00049406"/>
    </source>
</evidence>
<evidence type="ECO:0000256" key="6">
    <source>
        <dbReference type="ARBA" id="ARBA00022723"/>
    </source>
</evidence>
<evidence type="ECO:0000256" key="2">
    <source>
        <dbReference type="ARBA" id="ARBA00004742"/>
    </source>
</evidence>
<dbReference type="Pfam" id="PF03315">
    <property type="entry name" value="SDH_beta"/>
    <property type="match status" value="2"/>
</dbReference>
<keyword evidence="9 11" id="KW-0456">Lyase</keyword>
<dbReference type="EMBL" id="DTOZ01000156">
    <property type="protein sequence ID" value="HGE78587.1"/>
    <property type="molecule type" value="Genomic_DNA"/>
</dbReference>
<evidence type="ECO:0000256" key="3">
    <source>
        <dbReference type="ARBA" id="ARBA00008636"/>
    </source>
</evidence>
<dbReference type="NCBIfam" id="TIGR00720">
    <property type="entry name" value="sda_mono"/>
    <property type="match status" value="1"/>
</dbReference>
<dbReference type="InterPro" id="IPR051318">
    <property type="entry name" value="Fe-S_L-Ser"/>
</dbReference>
<dbReference type="EC" id="4.3.1.17" evidence="11"/>
<dbReference type="GO" id="GO:0006094">
    <property type="term" value="P:gluconeogenesis"/>
    <property type="evidence" value="ECO:0007669"/>
    <property type="project" value="UniProtKB-KW"/>
</dbReference>
<dbReference type="SUPFAM" id="SSF143548">
    <property type="entry name" value="Serine metabolism enzymes domain"/>
    <property type="match status" value="1"/>
</dbReference>
<keyword evidence="4 11" id="KW-0312">Gluconeogenesis</keyword>
<dbReference type="Gene3D" id="3.30.1330.90">
    <property type="entry name" value="D-3-phosphoglycerate dehydrogenase, domain 3"/>
    <property type="match status" value="2"/>
</dbReference>
<evidence type="ECO:0000256" key="5">
    <source>
        <dbReference type="ARBA" id="ARBA00022485"/>
    </source>
</evidence>
<comment type="cofactor">
    <cofactor evidence="1 11">
        <name>[4Fe-4S] cluster</name>
        <dbReference type="ChEBI" id="CHEBI:49883"/>
    </cofactor>
</comment>
<dbReference type="InterPro" id="IPR004644">
    <property type="entry name" value="Fe-S_L-Ser_mono"/>
</dbReference>
<feature type="domain" description="Serine dehydratase-like alpha subunit" evidence="12">
    <location>
        <begin position="145"/>
        <end position="392"/>
    </location>
</feature>
<comment type="caution">
    <text evidence="14">The sequence shown here is derived from an EMBL/GenBank/DDBJ whole genome shotgun (WGS) entry which is preliminary data.</text>
</comment>
<keyword evidence="5 11" id="KW-0004">4Fe-4S</keyword>
<evidence type="ECO:0000256" key="1">
    <source>
        <dbReference type="ARBA" id="ARBA00001966"/>
    </source>
</evidence>
<dbReference type="InterPro" id="IPR029009">
    <property type="entry name" value="ASB_dom_sf"/>
</dbReference>
<accession>A0A7V3RI13</accession>
<organism evidence="14">
    <name type="scientific">candidate division WOR-3 bacterium</name>
    <dbReference type="NCBI Taxonomy" id="2052148"/>
    <lineage>
        <taxon>Bacteria</taxon>
        <taxon>Bacteria division WOR-3</taxon>
    </lineage>
</organism>
<comment type="pathway">
    <text evidence="2">Carbohydrate biosynthesis; gluconeogenesis.</text>
</comment>
<name>A0A7V3RI13_UNCW3</name>
<dbReference type="GO" id="GO:0046872">
    <property type="term" value="F:metal ion binding"/>
    <property type="evidence" value="ECO:0007669"/>
    <property type="project" value="UniProtKB-KW"/>
</dbReference>
<dbReference type="InterPro" id="IPR005130">
    <property type="entry name" value="Ser_deHydtase-like_asu"/>
</dbReference>
<dbReference type="PANTHER" id="PTHR30182">
    <property type="entry name" value="L-SERINE DEHYDRATASE"/>
    <property type="match status" value="1"/>
</dbReference>
<evidence type="ECO:0000256" key="11">
    <source>
        <dbReference type="RuleBase" id="RU366059"/>
    </source>
</evidence>